<gene>
    <name evidence="11" type="ORF">CFP56_034825</name>
</gene>
<dbReference type="GO" id="GO:0016705">
    <property type="term" value="F:oxidoreductase activity, acting on paired donors, with incorporation or reduction of molecular oxygen"/>
    <property type="evidence" value="ECO:0007669"/>
    <property type="project" value="InterPro"/>
</dbReference>
<dbReference type="PRINTS" id="PR00463">
    <property type="entry name" value="EP450I"/>
</dbReference>
<reference evidence="11 12" key="1">
    <citation type="journal article" date="2018" name="Sci. Data">
        <title>The draft genome sequence of cork oak.</title>
        <authorList>
            <person name="Ramos A.M."/>
            <person name="Usie A."/>
            <person name="Barbosa P."/>
            <person name="Barros P.M."/>
            <person name="Capote T."/>
            <person name="Chaves I."/>
            <person name="Simoes F."/>
            <person name="Abreu I."/>
            <person name="Carrasquinho I."/>
            <person name="Faro C."/>
            <person name="Guimaraes J.B."/>
            <person name="Mendonca D."/>
            <person name="Nobrega F."/>
            <person name="Rodrigues L."/>
            <person name="Saibo N.J.M."/>
            <person name="Varela M.C."/>
            <person name="Egas C."/>
            <person name="Matos J."/>
            <person name="Miguel C.M."/>
            <person name="Oliveira M.M."/>
            <person name="Ricardo C.P."/>
            <person name="Goncalves S."/>
        </authorList>
    </citation>
    <scope>NUCLEOTIDE SEQUENCE [LARGE SCALE GENOMIC DNA]</scope>
    <source>
        <strain evidence="12">cv. HL8</strain>
    </source>
</reference>
<evidence type="ECO:0000256" key="8">
    <source>
        <dbReference type="ARBA" id="ARBA00023004"/>
    </source>
</evidence>
<comment type="subcellular location">
    <subcellularLocation>
        <location evidence="1">Membrane</location>
        <topology evidence="1">Single-pass membrane protein</topology>
    </subcellularLocation>
</comment>
<keyword evidence="3" id="KW-0349">Heme</keyword>
<evidence type="ECO:0000313" key="12">
    <source>
        <dbReference type="Proteomes" id="UP000237347"/>
    </source>
</evidence>
<proteinExistence type="inferred from homology"/>
<protein>
    <submittedName>
        <fullName evidence="11">11-oxo-beta-amyrin 30-oxidase</fullName>
    </submittedName>
</protein>
<keyword evidence="10" id="KW-0472">Membrane</keyword>
<dbReference type="PANTHER" id="PTHR24282">
    <property type="entry name" value="CYTOCHROME P450 FAMILY MEMBER"/>
    <property type="match status" value="1"/>
</dbReference>
<dbReference type="AlphaFoldDB" id="A0AAW0LS84"/>
<dbReference type="InterPro" id="IPR050665">
    <property type="entry name" value="Cytochrome_P450_Monooxygen"/>
</dbReference>
<comment type="similarity">
    <text evidence="2">Belongs to the cytochrome P450 family.</text>
</comment>
<dbReference type="PANTHER" id="PTHR24282:SF255">
    <property type="entry name" value="CYTOCHROME P450 72A11-RELATED"/>
    <property type="match status" value="1"/>
</dbReference>
<organism evidence="11 12">
    <name type="scientific">Quercus suber</name>
    <name type="common">Cork oak</name>
    <dbReference type="NCBI Taxonomy" id="58331"/>
    <lineage>
        <taxon>Eukaryota</taxon>
        <taxon>Viridiplantae</taxon>
        <taxon>Streptophyta</taxon>
        <taxon>Embryophyta</taxon>
        <taxon>Tracheophyta</taxon>
        <taxon>Spermatophyta</taxon>
        <taxon>Magnoliopsida</taxon>
        <taxon>eudicotyledons</taxon>
        <taxon>Gunneridae</taxon>
        <taxon>Pentapetalae</taxon>
        <taxon>rosids</taxon>
        <taxon>fabids</taxon>
        <taxon>Fagales</taxon>
        <taxon>Fagaceae</taxon>
        <taxon>Quercus</taxon>
    </lineage>
</organism>
<evidence type="ECO:0000256" key="7">
    <source>
        <dbReference type="ARBA" id="ARBA00023002"/>
    </source>
</evidence>
<dbReference type="InterPro" id="IPR002401">
    <property type="entry name" value="Cyt_P450_E_grp-I"/>
</dbReference>
<dbReference type="Gene3D" id="1.10.630.10">
    <property type="entry name" value="Cytochrome P450"/>
    <property type="match status" value="2"/>
</dbReference>
<dbReference type="Gene3D" id="1.20.120.990">
    <property type="entry name" value="Glycosyltransferase family 88, C-terminal domain"/>
    <property type="match status" value="1"/>
</dbReference>
<evidence type="ECO:0000256" key="10">
    <source>
        <dbReference type="ARBA" id="ARBA00023136"/>
    </source>
</evidence>
<evidence type="ECO:0000313" key="11">
    <source>
        <dbReference type="EMBL" id="KAK7853754.1"/>
    </source>
</evidence>
<keyword evidence="7" id="KW-0560">Oxidoreductase</keyword>
<dbReference type="EMBL" id="PKMF04000062">
    <property type="protein sequence ID" value="KAK7853754.1"/>
    <property type="molecule type" value="Genomic_DNA"/>
</dbReference>
<evidence type="ECO:0000256" key="1">
    <source>
        <dbReference type="ARBA" id="ARBA00004167"/>
    </source>
</evidence>
<keyword evidence="6" id="KW-1133">Transmembrane helix</keyword>
<keyword evidence="5" id="KW-0479">Metal-binding</keyword>
<dbReference type="GO" id="GO:0004497">
    <property type="term" value="F:monooxygenase activity"/>
    <property type="evidence" value="ECO:0007669"/>
    <property type="project" value="UniProtKB-KW"/>
</dbReference>
<evidence type="ECO:0000256" key="3">
    <source>
        <dbReference type="ARBA" id="ARBA00022617"/>
    </source>
</evidence>
<keyword evidence="9" id="KW-0503">Monooxygenase</keyword>
<dbReference type="InterPro" id="IPR001128">
    <property type="entry name" value="Cyt_P450"/>
</dbReference>
<evidence type="ECO:0000256" key="6">
    <source>
        <dbReference type="ARBA" id="ARBA00022989"/>
    </source>
</evidence>
<accession>A0AAW0LS84</accession>
<evidence type="ECO:0000256" key="9">
    <source>
        <dbReference type="ARBA" id="ARBA00023033"/>
    </source>
</evidence>
<keyword evidence="4" id="KW-0812">Transmembrane</keyword>
<keyword evidence="8" id="KW-0408">Iron</keyword>
<feature type="non-terminal residue" evidence="11">
    <location>
        <position position="1"/>
    </location>
</feature>
<dbReference type="Pfam" id="PF00067">
    <property type="entry name" value="p450"/>
    <property type="match status" value="3"/>
</dbReference>
<name>A0AAW0LS84_QUESU</name>
<dbReference type="SUPFAM" id="SSF48264">
    <property type="entry name" value="Cytochrome P450"/>
    <property type="match status" value="2"/>
</dbReference>
<evidence type="ECO:0000256" key="4">
    <source>
        <dbReference type="ARBA" id="ARBA00022692"/>
    </source>
</evidence>
<dbReference type="Proteomes" id="UP000237347">
    <property type="component" value="Unassembled WGS sequence"/>
</dbReference>
<keyword evidence="12" id="KW-1185">Reference proteome</keyword>
<evidence type="ECO:0000256" key="2">
    <source>
        <dbReference type="ARBA" id="ARBA00010617"/>
    </source>
</evidence>
<evidence type="ECO:0000256" key="5">
    <source>
        <dbReference type="ARBA" id="ARBA00022723"/>
    </source>
</evidence>
<comment type="caution">
    <text evidence="11">The sequence shown here is derived from an EMBL/GenBank/DDBJ whole genome shotgun (WGS) entry which is preliminary data.</text>
</comment>
<sequence>VWLRPKYLERCLRKQDLVGNSYRLFFGDSKDSSMMIKQDCSKPIDLSDDILLLVLLFDHHTVKHYANIYACKFLPTKMHRRMKEIEKEVQDLLMGIINKRENVGKGRMITLGILMESNSREIKEFGNKKSARMSTKDVIEECKLFYFAGQETTLVLLVWTMVLLSKYPNWQARIREVVLQIFGKNKPHFNGLTHLKFVTMILNEALRLYPPAASLHRIDDKETKLGNLIIPAGVEIVLPIILVHHDYELWGESANRFNPERFSEGISKATKGPVSFFPFSGDPRVYVGQNFALIETKMALSLILQNFSFGTSSSYAHAPCSIITRLISEDGSCGLDIWLYLENLSSDVISRTTFGSSYEEGRRIFELHKEQAQLIVKVGQSVYFPGLRFLPTKTHRRMKEIEREVQYLLMGIINKRAKAGKGRNDDLLRILMESNSREIKEFGNKKSARMSIKEVIEECKLFYFAGEETTLVLLVWTMVLLSKYPNGQARAREEVLQVIALLLRIVHKETKLGNLIIPTGVEIALPTILVHHDYELWGEKAKQFNLERFSEGISKATKG</sequence>
<dbReference type="GO" id="GO:0005506">
    <property type="term" value="F:iron ion binding"/>
    <property type="evidence" value="ECO:0007669"/>
    <property type="project" value="InterPro"/>
</dbReference>
<dbReference type="GO" id="GO:0020037">
    <property type="term" value="F:heme binding"/>
    <property type="evidence" value="ECO:0007669"/>
    <property type="project" value="InterPro"/>
</dbReference>
<dbReference type="InterPro" id="IPR036396">
    <property type="entry name" value="Cyt_P450_sf"/>
</dbReference>
<dbReference type="GO" id="GO:0016020">
    <property type="term" value="C:membrane"/>
    <property type="evidence" value="ECO:0007669"/>
    <property type="project" value="UniProtKB-SubCell"/>
</dbReference>